<reference evidence="3 4" key="1">
    <citation type="journal article" date="2015" name="Genome Biol. Evol.">
        <title>Comparative Genomics of a Bacterivorous Green Alga Reveals Evolutionary Causalities and Consequences of Phago-Mixotrophic Mode of Nutrition.</title>
        <authorList>
            <person name="Burns J.A."/>
            <person name="Paasch A."/>
            <person name="Narechania A."/>
            <person name="Kim E."/>
        </authorList>
    </citation>
    <scope>NUCLEOTIDE SEQUENCE [LARGE SCALE GENOMIC DNA]</scope>
    <source>
        <strain evidence="3 4">PLY_AMNH</strain>
    </source>
</reference>
<name>A0AAE0BTZ9_9CHLO</name>
<dbReference type="Proteomes" id="UP001190700">
    <property type="component" value="Unassembled WGS sequence"/>
</dbReference>
<dbReference type="EMBL" id="LGRX02033309">
    <property type="protein sequence ID" value="KAK3241805.1"/>
    <property type="molecule type" value="Genomic_DNA"/>
</dbReference>
<feature type="domain" description="BCNT-C" evidence="2">
    <location>
        <begin position="255"/>
        <end position="337"/>
    </location>
</feature>
<evidence type="ECO:0000313" key="4">
    <source>
        <dbReference type="Proteomes" id="UP001190700"/>
    </source>
</evidence>
<evidence type="ECO:0000256" key="1">
    <source>
        <dbReference type="SAM" id="MobiDB-lite"/>
    </source>
</evidence>
<dbReference type="PANTHER" id="PTHR48295:SF1">
    <property type="entry name" value="SWR1-COMPLEX PROTEIN 5"/>
    <property type="match status" value="1"/>
</dbReference>
<organism evidence="3 4">
    <name type="scientific">Cymbomonas tetramitiformis</name>
    <dbReference type="NCBI Taxonomy" id="36881"/>
    <lineage>
        <taxon>Eukaryota</taxon>
        <taxon>Viridiplantae</taxon>
        <taxon>Chlorophyta</taxon>
        <taxon>Pyramimonadophyceae</taxon>
        <taxon>Pyramimonadales</taxon>
        <taxon>Pyramimonadaceae</taxon>
        <taxon>Cymbomonas</taxon>
    </lineage>
</organism>
<dbReference type="InterPro" id="IPR027124">
    <property type="entry name" value="Swc5/CFDP1/2"/>
</dbReference>
<feature type="compositionally biased region" description="Acidic residues" evidence="1">
    <location>
        <begin position="1"/>
        <end position="24"/>
    </location>
</feature>
<feature type="compositionally biased region" description="Basic and acidic residues" evidence="1">
    <location>
        <begin position="25"/>
        <end position="45"/>
    </location>
</feature>
<feature type="compositionally biased region" description="Basic and acidic residues" evidence="1">
    <location>
        <begin position="68"/>
        <end position="83"/>
    </location>
</feature>
<dbReference type="PROSITE" id="PS51279">
    <property type="entry name" value="BCNT_C"/>
    <property type="match status" value="1"/>
</dbReference>
<feature type="region of interest" description="Disordered" evidence="1">
    <location>
        <begin position="1"/>
        <end position="97"/>
    </location>
</feature>
<proteinExistence type="predicted"/>
<dbReference type="InterPro" id="IPR011421">
    <property type="entry name" value="BCNT-C"/>
</dbReference>
<keyword evidence="4" id="KW-1185">Reference proteome</keyword>
<evidence type="ECO:0000313" key="3">
    <source>
        <dbReference type="EMBL" id="KAK3241805.1"/>
    </source>
</evidence>
<comment type="caution">
    <text evidence="3">The sequence shown here is derived from an EMBL/GenBank/DDBJ whole genome shotgun (WGS) entry which is preliminary data.</text>
</comment>
<gene>
    <name evidence="3" type="ORF">CYMTET_48466</name>
</gene>
<dbReference type="PANTHER" id="PTHR48295">
    <property type="entry name" value="CRANIOFACIAL DEVELOPMENT PROTEIN 1"/>
    <property type="match status" value="1"/>
</dbReference>
<accession>A0AAE0BTZ9</accession>
<dbReference type="Pfam" id="PF07572">
    <property type="entry name" value="BCNT"/>
    <property type="match status" value="1"/>
</dbReference>
<evidence type="ECO:0000259" key="2">
    <source>
        <dbReference type="PROSITE" id="PS51279"/>
    </source>
</evidence>
<sequence>MADQSDIPEDELDSEEEDEDFDPTAEEKKAKRSGQKRDRQGERVQKGGRAGGIFLDDDTLNVDEAVGFEEKLETTSESSKKADCVGQPEEEQKDPAQRAKINAIWEKMNAGNKLKGASTGFSLASICKPVKRRKKVDPDRSWMAGLNALSSVRRGEDTAIKKTDIAKGVLASAAASLTSSSLTGAGSAKAGDEGQSAALAGTLPPGRGASVLSAVEKAGKVVVTERRVFAGEDITMVRELEVGSKEAKQATQKAATPSSGIDAVLNQIEKKRKMNILDKSKVDWGGFKQEQEVEVVDDLETYKKGKDTHIEKQDFLKRAELREYELERDARLATSARRTRE</sequence>
<dbReference type="AlphaFoldDB" id="A0AAE0BTZ9"/>
<protein>
    <recommendedName>
        <fullName evidence="2">BCNT-C domain-containing protein</fullName>
    </recommendedName>
</protein>